<evidence type="ECO:0000256" key="5">
    <source>
        <dbReference type="ARBA" id="ARBA00022692"/>
    </source>
</evidence>
<reference evidence="9" key="1">
    <citation type="submission" date="2022-11" db="EMBL/GenBank/DDBJ databases">
        <title>Larsenimonas rhizosphaerae sp. nov., isolated from a tidal mudflat.</title>
        <authorList>
            <person name="Lee S.D."/>
            <person name="Kim I.S."/>
        </authorList>
    </citation>
    <scope>NUCLEOTIDE SEQUENCE</scope>
    <source>
        <strain evidence="9">GH2-1</strain>
    </source>
</reference>
<dbReference type="Pfam" id="PF01032">
    <property type="entry name" value="FecCD"/>
    <property type="match status" value="1"/>
</dbReference>
<comment type="similarity">
    <text evidence="2">Belongs to the binding-protein-dependent transport system permease family. FecCD subfamily.</text>
</comment>
<gene>
    <name evidence="9" type="ORF">OQ287_11005</name>
</gene>
<keyword evidence="5 8" id="KW-0812">Transmembrane</keyword>
<evidence type="ECO:0000256" key="6">
    <source>
        <dbReference type="ARBA" id="ARBA00022989"/>
    </source>
</evidence>
<evidence type="ECO:0000256" key="8">
    <source>
        <dbReference type="SAM" id="Phobius"/>
    </source>
</evidence>
<evidence type="ECO:0000313" key="9">
    <source>
        <dbReference type="EMBL" id="MCX2524767.1"/>
    </source>
</evidence>
<dbReference type="InterPro" id="IPR000522">
    <property type="entry name" value="ABC_transptr_permease_BtuC"/>
</dbReference>
<evidence type="ECO:0000256" key="3">
    <source>
        <dbReference type="ARBA" id="ARBA00022448"/>
    </source>
</evidence>
<dbReference type="Proteomes" id="UP001165678">
    <property type="component" value="Unassembled WGS sequence"/>
</dbReference>
<keyword evidence="7 8" id="KW-0472">Membrane</keyword>
<keyword evidence="10" id="KW-1185">Reference proteome</keyword>
<keyword evidence="3" id="KW-0813">Transport</keyword>
<feature type="transmembrane region" description="Helical" evidence="8">
    <location>
        <begin position="74"/>
        <end position="92"/>
    </location>
</feature>
<dbReference type="InterPro" id="IPR037294">
    <property type="entry name" value="ABC_BtuC-like"/>
</dbReference>
<keyword evidence="6 8" id="KW-1133">Transmembrane helix</keyword>
<feature type="transmembrane region" description="Helical" evidence="8">
    <location>
        <begin position="104"/>
        <end position="124"/>
    </location>
</feature>
<feature type="transmembrane region" description="Helical" evidence="8">
    <location>
        <begin position="321"/>
        <end position="338"/>
    </location>
</feature>
<dbReference type="SUPFAM" id="SSF81345">
    <property type="entry name" value="ABC transporter involved in vitamin B12 uptake, BtuC"/>
    <property type="match status" value="1"/>
</dbReference>
<dbReference type="GO" id="GO:0022857">
    <property type="term" value="F:transmembrane transporter activity"/>
    <property type="evidence" value="ECO:0007669"/>
    <property type="project" value="InterPro"/>
</dbReference>
<dbReference type="AlphaFoldDB" id="A0AA42CUK0"/>
<evidence type="ECO:0000256" key="1">
    <source>
        <dbReference type="ARBA" id="ARBA00004651"/>
    </source>
</evidence>
<feature type="transmembrane region" description="Helical" evidence="8">
    <location>
        <begin position="24"/>
        <end position="54"/>
    </location>
</feature>
<name>A0AA42CUK0_9GAMM</name>
<comment type="caution">
    <text evidence="9">The sequence shown here is derived from an EMBL/GenBank/DDBJ whole genome shotgun (WGS) entry which is preliminary data.</text>
</comment>
<dbReference type="GO" id="GO:0033214">
    <property type="term" value="P:siderophore-iron import into cell"/>
    <property type="evidence" value="ECO:0007669"/>
    <property type="project" value="TreeGrafter"/>
</dbReference>
<evidence type="ECO:0000256" key="4">
    <source>
        <dbReference type="ARBA" id="ARBA00022475"/>
    </source>
</evidence>
<feature type="transmembrane region" description="Helical" evidence="8">
    <location>
        <begin position="130"/>
        <end position="149"/>
    </location>
</feature>
<feature type="transmembrane region" description="Helical" evidence="8">
    <location>
        <begin position="251"/>
        <end position="276"/>
    </location>
</feature>
<dbReference type="PANTHER" id="PTHR30472">
    <property type="entry name" value="FERRIC ENTEROBACTIN TRANSPORT SYSTEM PERMEASE PROTEIN"/>
    <property type="match status" value="1"/>
</dbReference>
<dbReference type="RefSeq" id="WP_265896443.1">
    <property type="nucleotide sequence ID" value="NZ_JAPIVE010000003.1"/>
</dbReference>
<dbReference type="EMBL" id="JAPIVE010000003">
    <property type="protein sequence ID" value="MCX2524767.1"/>
    <property type="molecule type" value="Genomic_DNA"/>
</dbReference>
<proteinExistence type="inferred from homology"/>
<dbReference type="GO" id="GO:0005886">
    <property type="term" value="C:plasma membrane"/>
    <property type="evidence" value="ECO:0007669"/>
    <property type="project" value="UniProtKB-SubCell"/>
</dbReference>
<keyword evidence="4" id="KW-1003">Cell membrane</keyword>
<sequence length="342" mass="35106">MAERDLTRTPGFSRQWCREGSGRVGLALLVVVSVVLVSLSLGKVVLTPAALWAAWGAPSTPAGMIVTELRLPRIVLAALVGGALGLSGWLLQQVMRNPLASPDIIGVTSGASAAAVGYMALLGAGSGMQWLPVAAVAGAIATALGIYRLAWQGGVTPIRLVLMGIGASATLGALTTLALVLSPLTTTLSAYVWLTGSVYGAHWSTVRTLAGCCALLLMVLVPLMRHVPLAPLNDALATGLGVRVQRLRAMVLALAATLAGVAIAWGGAFAFVGLVAPHLARLVCRRPGLSQGVLAVLIGSTLVMLADLLGRTLFLPLDLPAGIFVAAIGAPFFLGLLLREVR</sequence>
<accession>A0AA42CUK0</accession>
<organism evidence="9 10">
    <name type="scientific">Larsenimonas rhizosphaerae</name>
    <dbReference type="NCBI Taxonomy" id="2944682"/>
    <lineage>
        <taxon>Bacteria</taxon>
        <taxon>Pseudomonadati</taxon>
        <taxon>Pseudomonadota</taxon>
        <taxon>Gammaproteobacteria</taxon>
        <taxon>Oceanospirillales</taxon>
        <taxon>Halomonadaceae</taxon>
        <taxon>Larsenimonas</taxon>
    </lineage>
</organism>
<dbReference type="PANTHER" id="PTHR30472:SF24">
    <property type="entry name" value="FERRIC ENTEROBACTIN TRANSPORT SYSTEM PERMEASE PROTEIN FEPG"/>
    <property type="match status" value="1"/>
</dbReference>
<dbReference type="Gene3D" id="1.10.3470.10">
    <property type="entry name" value="ABC transporter involved in vitamin B12 uptake, BtuC"/>
    <property type="match status" value="1"/>
</dbReference>
<feature type="transmembrane region" description="Helical" evidence="8">
    <location>
        <begin position="161"/>
        <end position="181"/>
    </location>
</feature>
<evidence type="ECO:0000313" key="10">
    <source>
        <dbReference type="Proteomes" id="UP001165678"/>
    </source>
</evidence>
<feature type="transmembrane region" description="Helical" evidence="8">
    <location>
        <begin position="201"/>
        <end position="223"/>
    </location>
</feature>
<dbReference type="CDD" id="cd06550">
    <property type="entry name" value="TM_ABC_iron-siderophores_like"/>
    <property type="match status" value="1"/>
</dbReference>
<evidence type="ECO:0000256" key="7">
    <source>
        <dbReference type="ARBA" id="ARBA00023136"/>
    </source>
</evidence>
<protein>
    <submittedName>
        <fullName evidence="9">Iron ABC transporter permease</fullName>
    </submittedName>
</protein>
<evidence type="ECO:0000256" key="2">
    <source>
        <dbReference type="ARBA" id="ARBA00007935"/>
    </source>
</evidence>
<feature type="transmembrane region" description="Helical" evidence="8">
    <location>
        <begin position="288"/>
        <end position="309"/>
    </location>
</feature>
<comment type="subcellular location">
    <subcellularLocation>
        <location evidence="1">Cell membrane</location>
        <topology evidence="1">Multi-pass membrane protein</topology>
    </subcellularLocation>
</comment>